<sequence length="298" mass="34328">MSDFVDRTQVASTRQAATPAIGEEEFLRFQDFFYRKTGIVFGAAKRYFVDRRLVERLAATGFGSLRAYLLHLRFEDAEGEELQRLINAMTVNETYFYREEYQFRCLVSSILPEVVSARAAAEKRPVRLWSLPCSTGEEPYSLALQLLENWREVDRYDVEIVASDIDTQVLRQAQAGLYDDRAVQYLPATIKARHFTRIEQGRWQISEDLRGSVDFVQVNLSDRAAMRRHQGAFDVIFCRNLLIYFDDASRRQAVEALYDALRPGGFVCLGHSESMSRISSLFTVRKFPDAIVYQKPLA</sequence>
<feature type="binding site" evidence="6">
    <location>
        <position position="92"/>
    </location>
    <ligand>
        <name>S-adenosyl-L-methionine</name>
        <dbReference type="ChEBI" id="CHEBI:59789"/>
    </ligand>
</feature>
<dbReference type="PANTHER" id="PTHR24422">
    <property type="entry name" value="CHEMOTAXIS PROTEIN METHYLTRANSFERASE"/>
    <property type="match status" value="1"/>
</dbReference>
<evidence type="ECO:0000256" key="4">
    <source>
        <dbReference type="ARBA" id="ARBA00022691"/>
    </source>
</evidence>
<name>A0A4R4DRI9_9PROT</name>
<dbReference type="Gene3D" id="3.40.50.150">
    <property type="entry name" value="Vaccinia Virus protein VP39"/>
    <property type="match status" value="1"/>
</dbReference>
<evidence type="ECO:0000259" key="7">
    <source>
        <dbReference type="PROSITE" id="PS50123"/>
    </source>
</evidence>
<comment type="function">
    <text evidence="5">Methylation of the membrane-bound methyl-accepting chemotaxis proteins (MCP) to form gamma-glutamyl methyl ester residues in MCP.</text>
</comment>
<dbReference type="SUPFAM" id="SSF47757">
    <property type="entry name" value="Chemotaxis receptor methyltransferase CheR, N-terminal domain"/>
    <property type="match status" value="1"/>
</dbReference>
<accession>A0A4R4DRI9</accession>
<evidence type="ECO:0000313" key="9">
    <source>
        <dbReference type="Proteomes" id="UP000295023"/>
    </source>
</evidence>
<dbReference type="InterPro" id="IPR050903">
    <property type="entry name" value="Bact_Chemotaxis_MeTrfase"/>
</dbReference>
<evidence type="ECO:0000256" key="2">
    <source>
        <dbReference type="ARBA" id="ARBA00022603"/>
    </source>
</evidence>
<feature type="binding site" evidence="6">
    <location>
        <begin position="239"/>
        <end position="240"/>
    </location>
    <ligand>
        <name>S-adenosyl-L-methionine</name>
        <dbReference type="ChEBI" id="CHEBI:59789"/>
    </ligand>
</feature>
<evidence type="ECO:0000256" key="6">
    <source>
        <dbReference type="PIRSR" id="PIRSR000410-1"/>
    </source>
</evidence>
<dbReference type="PANTHER" id="PTHR24422:SF10">
    <property type="entry name" value="CHEMOTAXIS PROTEIN METHYLTRANSFERASE 2"/>
    <property type="match status" value="1"/>
</dbReference>
<dbReference type="InterPro" id="IPR026024">
    <property type="entry name" value="Chemotaxis_MeTrfase_CheR"/>
</dbReference>
<dbReference type="PIRSF" id="PIRSF000410">
    <property type="entry name" value="CheR"/>
    <property type="match status" value="1"/>
</dbReference>
<dbReference type="PRINTS" id="PR00996">
    <property type="entry name" value="CHERMTFRASE"/>
</dbReference>
<comment type="caution">
    <text evidence="8">The sequence shown here is derived from an EMBL/GenBank/DDBJ whole genome shotgun (WGS) entry which is preliminary data.</text>
</comment>
<comment type="catalytic activity">
    <reaction evidence="1 5">
        <text>L-glutamyl-[protein] + S-adenosyl-L-methionine = [protein]-L-glutamate 5-O-methyl ester + S-adenosyl-L-homocysteine</text>
        <dbReference type="Rhea" id="RHEA:24452"/>
        <dbReference type="Rhea" id="RHEA-COMP:10208"/>
        <dbReference type="Rhea" id="RHEA-COMP:10311"/>
        <dbReference type="ChEBI" id="CHEBI:29973"/>
        <dbReference type="ChEBI" id="CHEBI:57856"/>
        <dbReference type="ChEBI" id="CHEBI:59789"/>
        <dbReference type="ChEBI" id="CHEBI:82795"/>
        <dbReference type="EC" id="2.1.1.80"/>
    </reaction>
</comment>
<feature type="binding site" evidence="6">
    <location>
        <position position="94"/>
    </location>
    <ligand>
        <name>S-adenosyl-L-methionine</name>
        <dbReference type="ChEBI" id="CHEBI:59789"/>
    </ligand>
</feature>
<protein>
    <recommendedName>
        <fullName evidence="5">Chemotaxis protein methyltransferase</fullName>
        <ecNumber evidence="5">2.1.1.80</ecNumber>
    </recommendedName>
</protein>
<dbReference type="PROSITE" id="PS50123">
    <property type="entry name" value="CHER"/>
    <property type="match status" value="1"/>
</dbReference>
<keyword evidence="9" id="KW-1185">Reference proteome</keyword>
<dbReference type="InterPro" id="IPR029063">
    <property type="entry name" value="SAM-dependent_MTases_sf"/>
</dbReference>
<feature type="binding site" evidence="6">
    <location>
        <begin position="219"/>
        <end position="220"/>
    </location>
    <ligand>
        <name>S-adenosyl-L-methionine</name>
        <dbReference type="ChEBI" id="CHEBI:59789"/>
    </ligand>
</feature>
<organism evidence="8 9">
    <name type="scientific">Roseicella aquatilis</name>
    <dbReference type="NCBI Taxonomy" id="2527868"/>
    <lineage>
        <taxon>Bacteria</taxon>
        <taxon>Pseudomonadati</taxon>
        <taxon>Pseudomonadota</taxon>
        <taxon>Alphaproteobacteria</taxon>
        <taxon>Acetobacterales</taxon>
        <taxon>Roseomonadaceae</taxon>
        <taxon>Roseicella</taxon>
    </lineage>
</organism>
<dbReference type="InterPro" id="IPR022642">
    <property type="entry name" value="CheR_C"/>
</dbReference>
<dbReference type="SUPFAM" id="SSF53335">
    <property type="entry name" value="S-adenosyl-L-methionine-dependent methyltransferases"/>
    <property type="match status" value="1"/>
</dbReference>
<dbReference type="OrthoDB" id="9816309at2"/>
<proteinExistence type="predicted"/>
<dbReference type="AlphaFoldDB" id="A0A4R4DRI9"/>
<dbReference type="EC" id="2.1.1.80" evidence="5"/>
<feature type="binding site" evidence="6">
    <location>
        <position position="164"/>
    </location>
    <ligand>
        <name>S-adenosyl-L-methionine</name>
        <dbReference type="ChEBI" id="CHEBI:59789"/>
    </ligand>
</feature>
<dbReference type="EMBL" id="SKBM01000004">
    <property type="protein sequence ID" value="TCZ64997.1"/>
    <property type="molecule type" value="Genomic_DNA"/>
</dbReference>
<dbReference type="InterPro" id="IPR022641">
    <property type="entry name" value="CheR_N"/>
</dbReference>
<keyword evidence="2 5" id="KW-0489">Methyltransferase</keyword>
<dbReference type="SMART" id="SM00138">
    <property type="entry name" value="MeTrc"/>
    <property type="match status" value="1"/>
</dbReference>
<feature type="domain" description="CheR-type methyltransferase" evidence="7">
    <location>
        <begin position="14"/>
        <end position="287"/>
    </location>
</feature>
<gene>
    <name evidence="8" type="ORF">EXY23_06410</name>
</gene>
<dbReference type="InterPro" id="IPR000780">
    <property type="entry name" value="CheR_MeTrfase"/>
</dbReference>
<dbReference type="GO" id="GO:0008983">
    <property type="term" value="F:protein-glutamate O-methyltransferase activity"/>
    <property type="evidence" value="ECO:0007669"/>
    <property type="project" value="UniProtKB-EC"/>
</dbReference>
<reference evidence="8 9" key="1">
    <citation type="submission" date="2019-03" db="EMBL/GenBank/DDBJ databases">
        <title>Paracraurococcus aquatilis NE82 genome sequence.</title>
        <authorList>
            <person name="Zhao Y."/>
            <person name="Du Z."/>
        </authorList>
    </citation>
    <scope>NUCLEOTIDE SEQUENCE [LARGE SCALE GENOMIC DNA]</scope>
    <source>
        <strain evidence="8 9">NE82</strain>
    </source>
</reference>
<dbReference type="InterPro" id="IPR036804">
    <property type="entry name" value="CheR_N_sf"/>
</dbReference>
<dbReference type="RefSeq" id="WP_132285780.1">
    <property type="nucleotide sequence ID" value="NZ_SKBM01000004.1"/>
</dbReference>
<feature type="binding site" evidence="6">
    <location>
        <position position="138"/>
    </location>
    <ligand>
        <name>S-adenosyl-L-methionine</name>
        <dbReference type="ChEBI" id="CHEBI:59789"/>
    </ligand>
</feature>
<evidence type="ECO:0000256" key="3">
    <source>
        <dbReference type="ARBA" id="ARBA00022679"/>
    </source>
</evidence>
<dbReference type="GO" id="GO:0032259">
    <property type="term" value="P:methylation"/>
    <property type="evidence" value="ECO:0007669"/>
    <property type="project" value="UniProtKB-KW"/>
</dbReference>
<dbReference type="Pfam" id="PF01739">
    <property type="entry name" value="CheR"/>
    <property type="match status" value="1"/>
</dbReference>
<evidence type="ECO:0000256" key="5">
    <source>
        <dbReference type="PIRNR" id="PIRNR000410"/>
    </source>
</evidence>
<feature type="binding site" evidence="6">
    <location>
        <position position="98"/>
    </location>
    <ligand>
        <name>S-adenosyl-L-methionine</name>
        <dbReference type="ChEBI" id="CHEBI:59789"/>
    </ligand>
</feature>
<dbReference type="Gene3D" id="1.10.155.10">
    <property type="entry name" value="Chemotaxis receptor methyltransferase CheR, N-terminal domain"/>
    <property type="match status" value="1"/>
</dbReference>
<dbReference type="CDD" id="cd02440">
    <property type="entry name" value="AdoMet_MTases"/>
    <property type="match status" value="1"/>
</dbReference>
<evidence type="ECO:0000256" key="1">
    <source>
        <dbReference type="ARBA" id="ARBA00001541"/>
    </source>
</evidence>
<keyword evidence="3 5" id="KW-0808">Transferase</keyword>
<dbReference type="Pfam" id="PF03705">
    <property type="entry name" value="CheR_N"/>
    <property type="match status" value="1"/>
</dbReference>
<keyword evidence="4 5" id="KW-0949">S-adenosyl-L-methionine</keyword>
<dbReference type="Proteomes" id="UP000295023">
    <property type="component" value="Unassembled WGS sequence"/>
</dbReference>
<evidence type="ECO:0000313" key="8">
    <source>
        <dbReference type="EMBL" id="TCZ64997.1"/>
    </source>
</evidence>